<dbReference type="GO" id="GO:0004721">
    <property type="term" value="F:phosphoprotein phosphatase activity"/>
    <property type="evidence" value="ECO:0007669"/>
    <property type="project" value="UniProtKB-KW"/>
</dbReference>
<keyword evidence="5 14" id="KW-0032">Aminotransferase</keyword>
<reference evidence="14" key="1">
    <citation type="submission" date="2016-10" db="EMBL/GenBank/DDBJ databases">
        <title>Sequence of Gallionella enrichment culture.</title>
        <authorList>
            <person name="Poehlein A."/>
            <person name="Muehling M."/>
            <person name="Daniel R."/>
        </authorList>
    </citation>
    <scope>NUCLEOTIDE SEQUENCE</scope>
</reference>
<protein>
    <recommendedName>
        <fullName evidence="4">histidinol-phosphate transaminase</fullName>
        <ecNumber evidence="4">2.6.1.9</ecNumber>
    </recommendedName>
</protein>
<dbReference type="SUPFAM" id="SSF53383">
    <property type="entry name" value="PLP-dependent transferases"/>
    <property type="match status" value="1"/>
</dbReference>
<dbReference type="InterPro" id="IPR000340">
    <property type="entry name" value="Dual-sp_phosphatase_cat-dom"/>
</dbReference>
<dbReference type="Gene3D" id="3.90.190.10">
    <property type="entry name" value="Protein tyrosine phosphatase superfamily"/>
    <property type="match status" value="1"/>
</dbReference>
<dbReference type="GO" id="GO:0030170">
    <property type="term" value="F:pyridoxal phosphate binding"/>
    <property type="evidence" value="ECO:0007669"/>
    <property type="project" value="InterPro"/>
</dbReference>
<keyword evidence="8" id="KW-0378">Hydrolase</keyword>
<evidence type="ECO:0000256" key="3">
    <source>
        <dbReference type="ARBA" id="ARBA00007970"/>
    </source>
</evidence>
<keyword evidence="9" id="KW-0663">Pyridoxal phosphate</keyword>
<comment type="pathway">
    <text evidence="2">Amino-acid biosynthesis; L-histidine biosynthesis; L-histidine from 5-phospho-alpha-D-ribose 1-diphosphate: step 7/9.</text>
</comment>
<gene>
    <name evidence="14" type="primary">hisC2_15</name>
    <name evidence="14" type="ORF">GALL_254400</name>
</gene>
<dbReference type="InterPro" id="IPR029021">
    <property type="entry name" value="Prot-tyrosine_phosphatase-like"/>
</dbReference>
<keyword evidence="7 14" id="KW-0808">Transferase</keyword>
<sequence length="477" mass="52423">MYFVTPDLALGSREDTEDVLALASNRIQAILSLCPVPRPDGVIFQLSIDVKDRVRLPSEAIGEAVGFLRAQIQAGRRVLVHCEMGLSRSPSIAVAYLHAVHGIPVEMAVDQIRKTHPMADPHPLLLASIREHFNKTTGAVVDLSANENPLGPSAMAVEAVKGAVSNLHRYPDKDSTVLRAKLATRMGVDQAQILIGNGSCELIDHLTRACLTSGDEALVPATAFPVYFSATKRVGGTVVRVPMPGGAYRVESFLERVTPRTKLVMIGSPHNPTGTTLSERKMKQLIDGLPEHVWLLVDEAYRDYVNADEMADALSWVAKGRNVIVMRSFSKAHGLAGLRIGYGVAPLWIAKAVDHQRQNYNTNTLAQMAATAAMDDEDHLTRTYTNNAFERNRVQQRLREMGVSFIPSRANFVLVQASPDYVGRLAQAGVKVKEMARFGAPDHFRVSIGLPYENTRFLEVFAELIKQSREITQPDFA</sequence>
<dbReference type="Pfam" id="PF00782">
    <property type="entry name" value="DSPc"/>
    <property type="match status" value="1"/>
</dbReference>
<keyword evidence="10" id="KW-0904">Protein phosphatase</keyword>
<organism evidence="14">
    <name type="scientific">mine drainage metagenome</name>
    <dbReference type="NCBI Taxonomy" id="410659"/>
    <lineage>
        <taxon>unclassified sequences</taxon>
        <taxon>metagenomes</taxon>
        <taxon>ecological metagenomes</taxon>
    </lineage>
</organism>
<dbReference type="Gene3D" id="3.40.640.10">
    <property type="entry name" value="Type I PLP-dependent aspartate aminotransferase-like (Major domain)"/>
    <property type="match status" value="1"/>
</dbReference>
<dbReference type="PROSITE" id="PS50056">
    <property type="entry name" value="TYR_PHOSPHATASE_2"/>
    <property type="match status" value="1"/>
</dbReference>
<dbReference type="EC" id="2.6.1.9" evidence="4"/>
<keyword evidence="6" id="KW-0028">Amino-acid biosynthesis</keyword>
<dbReference type="PANTHER" id="PTHR43643">
    <property type="entry name" value="HISTIDINOL-PHOSPHATE AMINOTRANSFERASE 2"/>
    <property type="match status" value="1"/>
</dbReference>
<dbReference type="NCBIfam" id="TIGR01141">
    <property type="entry name" value="hisC"/>
    <property type="match status" value="1"/>
</dbReference>
<dbReference type="SMART" id="SM00195">
    <property type="entry name" value="DSPc"/>
    <property type="match status" value="1"/>
</dbReference>
<dbReference type="PANTHER" id="PTHR43643:SF6">
    <property type="entry name" value="HISTIDINOL-PHOSPHATE AMINOTRANSFERASE"/>
    <property type="match status" value="1"/>
</dbReference>
<keyword evidence="11" id="KW-0368">Histidine biosynthesis</keyword>
<dbReference type="InterPro" id="IPR004838">
    <property type="entry name" value="NHTrfase_class1_PyrdxlP-BS"/>
</dbReference>
<evidence type="ECO:0000256" key="10">
    <source>
        <dbReference type="ARBA" id="ARBA00022912"/>
    </source>
</evidence>
<evidence type="ECO:0000256" key="5">
    <source>
        <dbReference type="ARBA" id="ARBA00022576"/>
    </source>
</evidence>
<dbReference type="InterPro" id="IPR050106">
    <property type="entry name" value="HistidinolP_aminotransfase"/>
</dbReference>
<dbReference type="SUPFAM" id="SSF52799">
    <property type="entry name" value="(Phosphotyrosine protein) phosphatases II"/>
    <property type="match status" value="1"/>
</dbReference>
<dbReference type="GO" id="GO:0004400">
    <property type="term" value="F:histidinol-phosphate transaminase activity"/>
    <property type="evidence" value="ECO:0007669"/>
    <property type="project" value="UniProtKB-EC"/>
</dbReference>
<comment type="similarity">
    <text evidence="3">Belongs to the class-II pyridoxal-phosphate-dependent aminotransferase family. Histidinol-phosphate aminotransferase subfamily.</text>
</comment>
<evidence type="ECO:0000256" key="8">
    <source>
        <dbReference type="ARBA" id="ARBA00022801"/>
    </source>
</evidence>
<comment type="cofactor">
    <cofactor evidence="1">
        <name>pyridoxal 5'-phosphate</name>
        <dbReference type="ChEBI" id="CHEBI:597326"/>
    </cofactor>
</comment>
<comment type="caution">
    <text evidence="14">The sequence shown here is derived from an EMBL/GenBank/DDBJ whole genome shotgun (WGS) entry which is preliminary data.</text>
</comment>
<dbReference type="PROSITE" id="PS00105">
    <property type="entry name" value="AA_TRANSFER_CLASS_1"/>
    <property type="match status" value="1"/>
</dbReference>
<dbReference type="CDD" id="cd00609">
    <property type="entry name" value="AAT_like"/>
    <property type="match status" value="1"/>
</dbReference>
<dbReference type="InterPro" id="IPR005861">
    <property type="entry name" value="HisP_aminotrans"/>
</dbReference>
<evidence type="ECO:0000256" key="7">
    <source>
        <dbReference type="ARBA" id="ARBA00022679"/>
    </source>
</evidence>
<dbReference type="InterPro" id="IPR000387">
    <property type="entry name" value="Tyr_Pase_dom"/>
</dbReference>
<comment type="catalytic activity">
    <reaction evidence="12">
        <text>L-histidinol phosphate + 2-oxoglutarate = 3-(imidazol-4-yl)-2-oxopropyl phosphate + L-glutamate</text>
        <dbReference type="Rhea" id="RHEA:23744"/>
        <dbReference type="ChEBI" id="CHEBI:16810"/>
        <dbReference type="ChEBI" id="CHEBI:29985"/>
        <dbReference type="ChEBI" id="CHEBI:57766"/>
        <dbReference type="ChEBI" id="CHEBI:57980"/>
        <dbReference type="EC" id="2.6.1.9"/>
    </reaction>
</comment>
<evidence type="ECO:0000256" key="12">
    <source>
        <dbReference type="ARBA" id="ARBA00047481"/>
    </source>
</evidence>
<dbReference type="InterPro" id="IPR015421">
    <property type="entry name" value="PyrdxlP-dep_Trfase_major"/>
</dbReference>
<dbReference type="InterPro" id="IPR015424">
    <property type="entry name" value="PyrdxlP-dep_Trfase"/>
</dbReference>
<evidence type="ECO:0000256" key="1">
    <source>
        <dbReference type="ARBA" id="ARBA00001933"/>
    </source>
</evidence>
<accession>A0A1J5R9Z0</accession>
<dbReference type="InterPro" id="IPR015422">
    <property type="entry name" value="PyrdxlP-dep_Trfase_small"/>
</dbReference>
<dbReference type="CDD" id="cd14498">
    <property type="entry name" value="DSP"/>
    <property type="match status" value="1"/>
</dbReference>
<evidence type="ECO:0000256" key="6">
    <source>
        <dbReference type="ARBA" id="ARBA00022605"/>
    </source>
</evidence>
<evidence type="ECO:0000256" key="2">
    <source>
        <dbReference type="ARBA" id="ARBA00005011"/>
    </source>
</evidence>
<dbReference type="InterPro" id="IPR020422">
    <property type="entry name" value="TYR_PHOSPHATASE_DUAL_dom"/>
</dbReference>
<dbReference type="InterPro" id="IPR004839">
    <property type="entry name" value="Aminotransferase_I/II_large"/>
</dbReference>
<evidence type="ECO:0000256" key="9">
    <source>
        <dbReference type="ARBA" id="ARBA00022898"/>
    </source>
</evidence>
<dbReference type="EMBL" id="MLJW01000227">
    <property type="protein sequence ID" value="OIQ92617.1"/>
    <property type="molecule type" value="Genomic_DNA"/>
</dbReference>
<dbReference type="AlphaFoldDB" id="A0A1J5R9Z0"/>
<dbReference type="PROSITE" id="PS00383">
    <property type="entry name" value="TYR_PHOSPHATASE_1"/>
    <property type="match status" value="1"/>
</dbReference>
<evidence type="ECO:0000313" key="14">
    <source>
        <dbReference type="EMBL" id="OIQ92617.1"/>
    </source>
</evidence>
<name>A0A1J5R9Z0_9ZZZZ</name>
<dbReference type="Pfam" id="PF00155">
    <property type="entry name" value="Aminotran_1_2"/>
    <property type="match status" value="1"/>
</dbReference>
<dbReference type="InterPro" id="IPR016130">
    <property type="entry name" value="Tyr_Pase_AS"/>
</dbReference>
<feature type="domain" description="Tyrosine specific protein phosphatases" evidence="13">
    <location>
        <begin position="59"/>
        <end position="117"/>
    </location>
</feature>
<dbReference type="Gene3D" id="3.90.1150.10">
    <property type="entry name" value="Aspartate Aminotransferase, domain 1"/>
    <property type="match status" value="1"/>
</dbReference>
<proteinExistence type="inferred from homology"/>
<evidence type="ECO:0000256" key="4">
    <source>
        <dbReference type="ARBA" id="ARBA00012748"/>
    </source>
</evidence>
<dbReference type="GO" id="GO:0000105">
    <property type="term" value="P:L-histidine biosynthetic process"/>
    <property type="evidence" value="ECO:0007669"/>
    <property type="project" value="UniProtKB-KW"/>
</dbReference>
<evidence type="ECO:0000256" key="11">
    <source>
        <dbReference type="ARBA" id="ARBA00023102"/>
    </source>
</evidence>
<evidence type="ECO:0000259" key="13">
    <source>
        <dbReference type="PROSITE" id="PS50056"/>
    </source>
</evidence>